<dbReference type="CDD" id="cd03352">
    <property type="entry name" value="LbH_LpxD"/>
    <property type="match status" value="1"/>
</dbReference>
<keyword evidence="1 2" id="KW-0012">Acyltransferase</keyword>
<dbReference type="PANTHER" id="PTHR43378">
    <property type="entry name" value="UDP-3-O-ACYLGLUCOSAMINE N-ACYLTRANSFERASE"/>
    <property type="match status" value="1"/>
</dbReference>
<proteinExistence type="inferred from homology"/>
<gene>
    <name evidence="1" type="primary">lpxD</name>
    <name evidence="2" type="ORF">CAK95_22965</name>
</gene>
<keyword evidence="1" id="KW-0441">Lipid A biosynthesis</keyword>
<dbReference type="PANTHER" id="PTHR43378:SF2">
    <property type="entry name" value="UDP-3-O-ACYLGLUCOSAMINE N-ACYLTRANSFERASE 1, MITOCHONDRIAL-RELATED"/>
    <property type="match status" value="1"/>
</dbReference>
<dbReference type="InterPro" id="IPR001451">
    <property type="entry name" value="Hexapep"/>
</dbReference>
<dbReference type="GO" id="GO:0103118">
    <property type="term" value="F:UDP-3-O-[(3R)-3-hydroxyacyl]-glucosamine N-acyltransferase activity"/>
    <property type="evidence" value="ECO:0007669"/>
    <property type="project" value="UniProtKB-EC"/>
</dbReference>
<dbReference type="Gene3D" id="3.40.1390.10">
    <property type="entry name" value="MurE/MurF, N-terminal domain"/>
    <property type="match status" value="1"/>
</dbReference>
<dbReference type="Pfam" id="PF04613">
    <property type="entry name" value="LpxD"/>
    <property type="match status" value="1"/>
</dbReference>
<feature type="active site" description="Proton acceptor" evidence="1">
    <location>
        <position position="257"/>
    </location>
</feature>
<reference evidence="2 3" key="1">
    <citation type="submission" date="2017-05" db="EMBL/GenBank/DDBJ databases">
        <title>Full genome sequence of Pseudorhodoplanes sinuspersici.</title>
        <authorList>
            <person name="Dastgheib S.M.M."/>
            <person name="Shavandi M."/>
            <person name="Tirandaz H."/>
        </authorList>
    </citation>
    <scope>NUCLEOTIDE SEQUENCE [LARGE SCALE GENOMIC DNA]</scope>
    <source>
        <strain evidence="2 3">RIPI110</strain>
    </source>
</reference>
<dbReference type="Gene3D" id="2.160.10.10">
    <property type="entry name" value="Hexapeptide repeat proteins"/>
    <property type="match status" value="1"/>
</dbReference>
<keyword evidence="1" id="KW-0677">Repeat</keyword>
<dbReference type="RefSeq" id="WP_086090037.1">
    <property type="nucleotide sequence ID" value="NZ_CP021112.1"/>
</dbReference>
<dbReference type="EMBL" id="CP021112">
    <property type="protein sequence ID" value="ARQ01645.1"/>
    <property type="molecule type" value="Genomic_DNA"/>
</dbReference>
<dbReference type="GO" id="GO:0016410">
    <property type="term" value="F:N-acyltransferase activity"/>
    <property type="evidence" value="ECO:0007669"/>
    <property type="project" value="InterPro"/>
</dbReference>
<dbReference type="GO" id="GO:0009245">
    <property type="term" value="P:lipid A biosynthetic process"/>
    <property type="evidence" value="ECO:0007669"/>
    <property type="project" value="UniProtKB-UniRule"/>
</dbReference>
<evidence type="ECO:0000313" key="3">
    <source>
        <dbReference type="Proteomes" id="UP000194137"/>
    </source>
</evidence>
<comment type="subunit">
    <text evidence="1">Homotrimer.</text>
</comment>
<dbReference type="GO" id="GO:0016020">
    <property type="term" value="C:membrane"/>
    <property type="evidence" value="ECO:0007669"/>
    <property type="project" value="GOC"/>
</dbReference>
<dbReference type="AlphaFoldDB" id="A0A1W6ZY21"/>
<comment type="pathway">
    <text evidence="1">Bacterial outer membrane biogenesis; LPS lipid A biosynthesis.</text>
</comment>
<dbReference type="InterPro" id="IPR020573">
    <property type="entry name" value="UDP_GlcNAc_AcTrfase_non-rep"/>
</dbReference>
<dbReference type="InterPro" id="IPR018357">
    <property type="entry name" value="Hexapep_transf_CS"/>
</dbReference>
<keyword evidence="3" id="KW-1185">Reference proteome</keyword>
<dbReference type="OrthoDB" id="9784739at2"/>
<name>A0A1W6ZY21_9HYPH</name>
<dbReference type="SUPFAM" id="SSF51161">
    <property type="entry name" value="Trimeric LpxA-like enzymes"/>
    <property type="match status" value="1"/>
</dbReference>
<keyword evidence="1 2" id="KW-0808">Transferase</keyword>
<dbReference type="KEGG" id="psin:CAK95_22965"/>
<evidence type="ECO:0000256" key="1">
    <source>
        <dbReference type="HAMAP-Rule" id="MF_00523"/>
    </source>
</evidence>
<dbReference type="NCBIfam" id="TIGR01853">
    <property type="entry name" value="lipid_A_lpxD"/>
    <property type="match status" value="1"/>
</dbReference>
<dbReference type="InterPro" id="IPR011004">
    <property type="entry name" value="Trimer_LpxA-like_sf"/>
</dbReference>
<dbReference type="HAMAP" id="MF_00523">
    <property type="entry name" value="LpxD"/>
    <property type="match status" value="1"/>
</dbReference>
<dbReference type="NCBIfam" id="NF002060">
    <property type="entry name" value="PRK00892.1"/>
    <property type="match status" value="1"/>
</dbReference>
<dbReference type="Pfam" id="PF00132">
    <property type="entry name" value="Hexapep"/>
    <property type="match status" value="2"/>
</dbReference>
<evidence type="ECO:0000313" key="2">
    <source>
        <dbReference type="EMBL" id="ARQ01645.1"/>
    </source>
</evidence>
<dbReference type="STRING" id="1235591.CAK95_22965"/>
<dbReference type="UniPathway" id="UPA00973"/>
<protein>
    <recommendedName>
        <fullName evidence="1">UDP-3-O-acylglucosamine N-acyltransferase</fullName>
        <ecNumber evidence="1">2.3.1.191</ecNumber>
    </recommendedName>
</protein>
<dbReference type="PROSITE" id="PS00101">
    <property type="entry name" value="HEXAPEP_TRANSFERASES"/>
    <property type="match status" value="2"/>
</dbReference>
<organism evidence="2 3">
    <name type="scientific">Pseudorhodoplanes sinuspersici</name>
    <dbReference type="NCBI Taxonomy" id="1235591"/>
    <lineage>
        <taxon>Bacteria</taxon>
        <taxon>Pseudomonadati</taxon>
        <taxon>Pseudomonadota</taxon>
        <taxon>Alphaproteobacteria</taxon>
        <taxon>Hyphomicrobiales</taxon>
        <taxon>Pseudorhodoplanes</taxon>
    </lineage>
</organism>
<comment type="catalytic activity">
    <reaction evidence="1">
        <text>a UDP-3-O-[(3R)-3-hydroxyacyl]-alpha-D-glucosamine + a (3R)-hydroxyacyl-[ACP] = a UDP-2-N,3-O-bis[(3R)-3-hydroxyacyl]-alpha-D-glucosamine + holo-[ACP] + H(+)</text>
        <dbReference type="Rhea" id="RHEA:53836"/>
        <dbReference type="Rhea" id="RHEA-COMP:9685"/>
        <dbReference type="Rhea" id="RHEA-COMP:9945"/>
        <dbReference type="ChEBI" id="CHEBI:15378"/>
        <dbReference type="ChEBI" id="CHEBI:64479"/>
        <dbReference type="ChEBI" id="CHEBI:78827"/>
        <dbReference type="ChEBI" id="CHEBI:137740"/>
        <dbReference type="ChEBI" id="CHEBI:137748"/>
        <dbReference type="EC" id="2.3.1.191"/>
    </reaction>
</comment>
<dbReference type="InterPro" id="IPR007691">
    <property type="entry name" value="LpxD"/>
</dbReference>
<accession>A0A1W6ZY21</accession>
<dbReference type="Proteomes" id="UP000194137">
    <property type="component" value="Chromosome"/>
</dbReference>
<keyword evidence="1" id="KW-0443">Lipid metabolism</keyword>
<keyword evidence="1" id="KW-0444">Lipid biosynthesis</keyword>
<comment type="function">
    <text evidence="1">Catalyzes the N-acylation of UDP-3-O-acylglucosamine using 3-hydroxyacyl-ACP as the acyl donor. Is involved in the biosynthesis of lipid A, a phosphorylated glycolipid that anchors the lipopolysaccharide to the outer membrane of the cell.</text>
</comment>
<dbReference type="EC" id="2.3.1.191" evidence="1"/>
<sequence length="355" mass="37358">MTDPVFFKRDGDLSVGEIAALTGATLSDPSRADLRINNVAPIDRAGPHDLTFLENLRYSSGLASTRAGTCLIAERYVKDAPAGLLLLITRDPYRGFVAVTRKLFADALRPSSLFEAEGITHGASVHPKARIEDDVTIEPGAVVGPRAEIGSGTLIGAGAVIGAEVRIGRNCNVGPHSSIMHALIGDRVILHPGCRIGQDGFGFVMSPRGHTKVPQVGRVIIQDDVEIGANTAIDRGAIRDTVIGEGTKIDNLVQIGHNVLIGRHCIIVAHCAIAGSVTLEDFVALGGRVTINNHVTIGEGAQVAGMSGVNNDIPPGGRYAGLPAKPAKLWMREVAWLERAAKNYSGEKNKAGTEG</sequence>
<comment type="similarity">
    <text evidence="1">Belongs to the transferase hexapeptide repeat family. LpxD subfamily.</text>
</comment>